<dbReference type="InterPro" id="IPR036086">
    <property type="entry name" value="ParB/Sulfiredoxin_sf"/>
</dbReference>
<evidence type="ECO:0000259" key="1">
    <source>
        <dbReference type="SMART" id="SM00470"/>
    </source>
</evidence>
<dbReference type="Gene3D" id="3.90.1530.10">
    <property type="entry name" value="Conserved hypothetical protein from pyrococcus furiosus pfu- 392566-001, ParB domain"/>
    <property type="match status" value="1"/>
</dbReference>
<dbReference type="SMART" id="SM00470">
    <property type="entry name" value="ParB"/>
    <property type="match status" value="1"/>
</dbReference>
<accession>A0A0H5Q327</accession>
<dbReference type="PANTHER" id="PTHR33375">
    <property type="entry name" value="CHROMOSOME-PARTITIONING PROTEIN PARB-RELATED"/>
    <property type="match status" value="1"/>
</dbReference>
<name>A0A0H5Q327_9ZZZZ</name>
<feature type="domain" description="ParB-like N-terminal" evidence="1">
    <location>
        <begin position="46"/>
        <end position="138"/>
    </location>
</feature>
<organism evidence="2">
    <name type="scientific">uncultured prokaryote</name>
    <dbReference type="NCBI Taxonomy" id="198431"/>
    <lineage>
        <taxon>unclassified sequences</taxon>
        <taxon>environmental samples</taxon>
    </lineage>
</organism>
<dbReference type="InterPro" id="IPR050336">
    <property type="entry name" value="Chromosome_partition/occlusion"/>
</dbReference>
<dbReference type="InterPro" id="IPR003115">
    <property type="entry name" value="ParB_N"/>
</dbReference>
<dbReference type="PANTHER" id="PTHR33375:SF1">
    <property type="entry name" value="CHROMOSOME-PARTITIONING PROTEIN PARB-RELATED"/>
    <property type="match status" value="1"/>
</dbReference>
<reference evidence="2" key="1">
    <citation type="submission" date="2015-06" db="EMBL/GenBank/DDBJ databases">
        <authorList>
            <person name="Joergensen T."/>
        </authorList>
    </citation>
    <scope>NUCLEOTIDE SEQUENCE</scope>
    <source>
        <plasmid evidence="2">pRGFK1031</plasmid>
    </source>
</reference>
<proteinExistence type="predicted"/>
<dbReference type="SUPFAM" id="SSF110849">
    <property type="entry name" value="ParB/Sulfiredoxin"/>
    <property type="match status" value="1"/>
</dbReference>
<dbReference type="EMBL" id="LN853614">
    <property type="protein sequence ID" value="CRY96278.1"/>
    <property type="molecule type" value="Genomic_DNA"/>
</dbReference>
<sequence>MPKANVGDMLKRRMTATQQASELQTSDEAYQQIFREKVPSVAAQLCELPLDKLVAFFTADIGFRPYSKEKLKALAEQLQEDGLFVRIIVRPMVPDMYEILSGHNRVAAAKLAGWLTIPAEVVEADDARAIVIATSTNLIQRQGLSMIERGKAYKALL</sequence>
<dbReference type="GO" id="GO:0007059">
    <property type="term" value="P:chromosome segregation"/>
    <property type="evidence" value="ECO:0007669"/>
    <property type="project" value="TreeGrafter"/>
</dbReference>
<dbReference type="Pfam" id="PF02195">
    <property type="entry name" value="ParB_N"/>
    <property type="match status" value="1"/>
</dbReference>
<dbReference type="AlphaFoldDB" id="A0A0H5Q327"/>
<evidence type="ECO:0000313" key="2">
    <source>
        <dbReference type="EMBL" id="CRY96278.1"/>
    </source>
</evidence>
<keyword evidence="2" id="KW-0614">Plasmid</keyword>
<geneLocation type="plasmid" evidence="2">
    <name>pRGFK1031</name>
</geneLocation>
<reference evidence="2" key="2">
    <citation type="submission" date="2015-07" db="EMBL/GenBank/DDBJ databases">
        <title>Plasmids, circular viruses and viroids from rat gut.</title>
        <authorList>
            <person name="Jorgensen T.J."/>
            <person name="Hansen M.A."/>
            <person name="Xu Z."/>
            <person name="Tabak M.A."/>
            <person name="Sorensen S.J."/>
            <person name="Hansen L.H."/>
        </authorList>
    </citation>
    <scope>NUCLEOTIDE SEQUENCE</scope>
    <source>
        <plasmid evidence="2">pRGFK1031</plasmid>
    </source>
</reference>
<protein>
    <recommendedName>
        <fullName evidence="1">ParB-like N-terminal domain-containing protein</fullName>
    </recommendedName>
</protein>